<dbReference type="PROSITE" id="PS01332">
    <property type="entry name" value="HTH_RRF2_1"/>
    <property type="match status" value="1"/>
</dbReference>
<organism evidence="1 2">
    <name type="scientific">Granulicella aggregans</name>
    <dbReference type="NCBI Taxonomy" id="474949"/>
    <lineage>
        <taxon>Bacteria</taxon>
        <taxon>Pseudomonadati</taxon>
        <taxon>Acidobacteriota</taxon>
        <taxon>Terriglobia</taxon>
        <taxon>Terriglobales</taxon>
        <taxon>Acidobacteriaceae</taxon>
        <taxon>Granulicella</taxon>
    </lineage>
</organism>
<gene>
    <name evidence="1" type="ORF">HDF16_001490</name>
</gene>
<dbReference type="PANTHER" id="PTHR33221">
    <property type="entry name" value="WINGED HELIX-TURN-HELIX TRANSCRIPTIONAL REGULATOR, RRF2 FAMILY"/>
    <property type="match status" value="1"/>
</dbReference>
<dbReference type="SUPFAM" id="SSF46785">
    <property type="entry name" value="Winged helix' DNA-binding domain"/>
    <property type="match status" value="1"/>
</dbReference>
<dbReference type="PROSITE" id="PS51197">
    <property type="entry name" value="HTH_RRF2_2"/>
    <property type="match status" value="1"/>
</dbReference>
<dbReference type="RefSeq" id="WP_184215007.1">
    <property type="nucleotide sequence ID" value="NZ_JACHIP010000002.1"/>
</dbReference>
<name>A0A7W7ZBF0_9BACT</name>
<proteinExistence type="predicted"/>
<dbReference type="EMBL" id="JACHIP010000002">
    <property type="protein sequence ID" value="MBB5056805.1"/>
    <property type="molecule type" value="Genomic_DNA"/>
</dbReference>
<keyword evidence="2" id="KW-1185">Reference proteome</keyword>
<dbReference type="Gene3D" id="1.10.10.10">
    <property type="entry name" value="Winged helix-like DNA-binding domain superfamily/Winged helix DNA-binding domain"/>
    <property type="match status" value="1"/>
</dbReference>
<dbReference type="PANTHER" id="PTHR33221:SF15">
    <property type="entry name" value="HTH-TYPE TRANSCRIPTIONAL REGULATOR YWGB-RELATED"/>
    <property type="match status" value="1"/>
</dbReference>
<dbReference type="GO" id="GO:0005829">
    <property type="term" value="C:cytosol"/>
    <property type="evidence" value="ECO:0007669"/>
    <property type="project" value="TreeGrafter"/>
</dbReference>
<dbReference type="InterPro" id="IPR036390">
    <property type="entry name" value="WH_DNA-bd_sf"/>
</dbReference>
<dbReference type="InterPro" id="IPR030489">
    <property type="entry name" value="TR_Rrf2-type_CS"/>
</dbReference>
<sequence length="165" mass="17325">MLRLTKKADYGLMALKYLAEQAGPVPAAEPDAHVSLAQSAKDIAEAYHIPPQLLAKILQTLAKAGILVSHAGTNGGYALARPASQITAFEVIRAIDGPLFITSCITIHGACDLTSHCTIKEPLRKVNDSIKDLLSGIRISDLIETSESRPGTETAVGGGLISIAL</sequence>
<dbReference type="NCBIfam" id="TIGR00738">
    <property type="entry name" value="rrf2_super"/>
    <property type="match status" value="1"/>
</dbReference>
<evidence type="ECO:0000313" key="1">
    <source>
        <dbReference type="EMBL" id="MBB5056805.1"/>
    </source>
</evidence>
<protein>
    <submittedName>
        <fullName evidence="1">Rrf2 family protein</fullName>
    </submittedName>
</protein>
<reference evidence="1 2" key="1">
    <citation type="submission" date="2020-08" db="EMBL/GenBank/DDBJ databases">
        <title>Genomic Encyclopedia of Type Strains, Phase IV (KMG-V): Genome sequencing to study the core and pangenomes of soil and plant-associated prokaryotes.</title>
        <authorList>
            <person name="Whitman W."/>
        </authorList>
    </citation>
    <scope>NUCLEOTIDE SEQUENCE [LARGE SCALE GENOMIC DNA]</scope>
    <source>
        <strain evidence="1 2">M8UP14</strain>
    </source>
</reference>
<dbReference type="AlphaFoldDB" id="A0A7W7ZBF0"/>
<evidence type="ECO:0000313" key="2">
    <source>
        <dbReference type="Proteomes" id="UP000540989"/>
    </source>
</evidence>
<dbReference type="InterPro" id="IPR036388">
    <property type="entry name" value="WH-like_DNA-bd_sf"/>
</dbReference>
<dbReference type="InterPro" id="IPR000944">
    <property type="entry name" value="Tscrpt_reg_Rrf2"/>
</dbReference>
<dbReference type="Proteomes" id="UP000540989">
    <property type="component" value="Unassembled WGS sequence"/>
</dbReference>
<dbReference type="Pfam" id="PF02082">
    <property type="entry name" value="Rrf2"/>
    <property type="match status" value="1"/>
</dbReference>
<dbReference type="GO" id="GO:0003700">
    <property type="term" value="F:DNA-binding transcription factor activity"/>
    <property type="evidence" value="ECO:0007669"/>
    <property type="project" value="TreeGrafter"/>
</dbReference>
<comment type="caution">
    <text evidence="1">The sequence shown here is derived from an EMBL/GenBank/DDBJ whole genome shotgun (WGS) entry which is preliminary data.</text>
</comment>
<accession>A0A7W7ZBF0</accession>